<keyword evidence="6" id="KW-0297">G-protein coupled receptor</keyword>
<evidence type="ECO:0000256" key="4">
    <source>
        <dbReference type="ARBA" id="ARBA00022692"/>
    </source>
</evidence>
<dbReference type="InterPro" id="IPR001546">
    <property type="entry name" value="GPCR_Pheromne_A_rcpt"/>
</dbReference>
<dbReference type="InterPro" id="IPR001499">
    <property type="entry name" value="GPCR_STE3"/>
</dbReference>
<keyword evidence="9" id="KW-0807">Transducer</keyword>
<dbReference type="OrthoDB" id="2874149at2759"/>
<keyword evidence="3" id="KW-0589">Pheromone response</keyword>
<dbReference type="GO" id="GO:0005886">
    <property type="term" value="C:plasma membrane"/>
    <property type="evidence" value="ECO:0007669"/>
    <property type="project" value="TreeGrafter"/>
</dbReference>
<evidence type="ECO:0000313" key="13">
    <source>
        <dbReference type="Proteomes" id="UP000324767"/>
    </source>
</evidence>
<evidence type="ECO:0000313" key="12">
    <source>
        <dbReference type="EMBL" id="KAA6412190.1"/>
    </source>
</evidence>
<evidence type="ECO:0000256" key="10">
    <source>
        <dbReference type="SAM" id="MobiDB-lite"/>
    </source>
</evidence>
<feature type="region of interest" description="Disordered" evidence="10">
    <location>
        <begin position="351"/>
        <end position="386"/>
    </location>
</feature>
<comment type="subcellular location">
    <subcellularLocation>
        <location evidence="1">Membrane</location>
        <topology evidence="1">Multi-pass membrane protein</topology>
    </subcellularLocation>
</comment>
<reference evidence="12 13" key="1">
    <citation type="submission" date="2019-09" db="EMBL/GenBank/DDBJ databases">
        <title>The hologenome of the rock-dwelling lichen Lasallia pustulata.</title>
        <authorList>
            <person name="Greshake Tzovaras B."/>
            <person name="Segers F."/>
            <person name="Bicker A."/>
            <person name="Dal Grande F."/>
            <person name="Otte J."/>
            <person name="Hankeln T."/>
            <person name="Schmitt I."/>
            <person name="Ebersberger I."/>
        </authorList>
    </citation>
    <scope>NUCLEOTIDE SEQUENCE [LARGE SCALE GENOMIC DNA]</scope>
    <source>
        <strain evidence="12">A1-1</strain>
    </source>
</reference>
<keyword evidence="8" id="KW-0675">Receptor</keyword>
<comment type="similarity">
    <text evidence="2">Belongs to the G-protein coupled receptor 4 family.</text>
</comment>
<dbReference type="AlphaFoldDB" id="A0A5M8PT73"/>
<evidence type="ECO:0000256" key="5">
    <source>
        <dbReference type="ARBA" id="ARBA00022989"/>
    </source>
</evidence>
<evidence type="ECO:0000256" key="7">
    <source>
        <dbReference type="ARBA" id="ARBA00023136"/>
    </source>
</evidence>
<evidence type="ECO:0000256" key="8">
    <source>
        <dbReference type="ARBA" id="ARBA00023170"/>
    </source>
</evidence>
<feature type="transmembrane region" description="Helical" evidence="11">
    <location>
        <begin position="220"/>
        <end position="240"/>
    </location>
</feature>
<feature type="compositionally biased region" description="Low complexity" evidence="10">
    <location>
        <begin position="353"/>
        <end position="369"/>
    </location>
</feature>
<evidence type="ECO:0000256" key="2">
    <source>
        <dbReference type="ARBA" id="ARBA00011085"/>
    </source>
</evidence>
<dbReference type="GO" id="GO:0004933">
    <property type="term" value="F:mating-type a-factor pheromone receptor activity"/>
    <property type="evidence" value="ECO:0007669"/>
    <property type="project" value="InterPro"/>
</dbReference>
<feature type="transmembrane region" description="Helical" evidence="11">
    <location>
        <begin position="44"/>
        <end position="63"/>
    </location>
</feature>
<evidence type="ECO:0000256" key="1">
    <source>
        <dbReference type="ARBA" id="ARBA00004141"/>
    </source>
</evidence>
<keyword evidence="4 11" id="KW-0812">Transmembrane</keyword>
<comment type="caution">
    <text evidence="12">The sequence shown here is derived from an EMBL/GenBank/DDBJ whole genome shotgun (WGS) entry which is preliminary data.</text>
</comment>
<sequence>MDNYLYQLSPGAIAVPLLSFITLVLNVPPLVWHTKNHNLAASTLVFWIILCNLFNFINALLWPTDNLTSWWNGVGLCDIEVKLITASTVGIVGSLACIMRNLAAVLDTSNTVLMPSRAQRRRRIVFDSIFCIAFPVYMIIIHYIVQPSRYYIFAISGCTPSFDNSWVSIVLCFIWPPIICLVDAYYCGLVIHRVRKYRKQFSDILASSSSNLNKSRFMRLFLMSLTLIVFFLPLQMYVLYRNASFPQHPYSWNNIHGPSWWQIIEIPTAGSVIFDRWIRIALGFTIFVFFGLGKDATAMYRSWLLKLGFGSVFPSLTGQHQLPSPGGVSRTSGSSRATLARRAHHFFTKKLSRGTSTETSSSQTPSITTGLFTPSPSDPKKSFPPLPGLFAPSSIPALPVAAHTGDSILPFATDAPAAGHGYHCRRGV</sequence>
<evidence type="ECO:0000256" key="9">
    <source>
        <dbReference type="ARBA" id="ARBA00023224"/>
    </source>
</evidence>
<name>A0A5M8PT73_9LECA</name>
<dbReference type="EMBL" id="VXIT01000006">
    <property type="protein sequence ID" value="KAA6412190.1"/>
    <property type="molecule type" value="Genomic_DNA"/>
</dbReference>
<dbReference type="Proteomes" id="UP000324767">
    <property type="component" value="Unassembled WGS sequence"/>
</dbReference>
<feature type="transmembrane region" description="Helical" evidence="11">
    <location>
        <begin position="12"/>
        <end position="32"/>
    </location>
</feature>
<proteinExistence type="inferred from homology"/>
<dbReference type="PRINTS" id="PR00899">
    <property type="entry name" value="GPCRSTE3"/>
</dbReference>
<evidence type="ECO:0000256" key="11">
    <source>
        <dbReference type="SAM" id="Phobius"/>
    </source>
</evidence>
<dbReference type="PANTHER" id="PTHR28097">
    <property type="entry name" value="PHEROMONE A FACTOR RECEPTOR"/>
    <property type="match status" value="1"/>
</dbReference>
<dbReference type="Pfam" id="PF02076">
    <property type="entry name" value="STE3"/>
    <property type="match status" value="1"/>
</dbReference>
<dbReference type="GO" id="GO:0000750">
    <property type="term" value="P:pheromone-dependent signal transduction involved in conjugation with cellular fusion"/>
    <property type="evidence" value="ECO:0007669"/>
    <property type="project" value="TreeGrafter"/>
</dbReference>
<gene>
    <name evidence="12" type="ORF">FRX48_04342</name>
</gene>
<dbReference type="PANTHER" id="PTHR28097:SF1">
    <property type="entry name" value="PHEROMONE A FACTOR RECEPTOR"/>
    <property type="match status" value="1"/>
</dbReference>
<keyword evidence="7 11" id="KW-0472">Membrane</keyword>
<feature type="transmembrane region" description="Helical" evidence="11">
    <location>
        <begin position="83"/>
        <end position="103"/>
    </location>
</feature>
<evidence type="ECO:0000256" key="6">
    <source>
        <dbReference type="ARBA" id="ARBA00023040"/>
    </source>
</evidence>
<protein>
    <submittedName>
        <fullName evidence="12">Uncharacterized protein</fullName>
    </submittedName>
</protein>
<accession>A0A5M8PT73</accession>
<dbReference type="PRINTS" id="PR00900">
    <property type="entry name" value="PHEROMONEAR"/>
</dbReference>
<organism evidence="12 13">
    <name type="scientific">Lasallia pustulata</name>
    <dbReference type="NCBI Taxonomy" id="136370"/>
    <lineage>
        <taxon>Eukaryota</taxon>
        <taxon>Fungi</taxon>
        <taxon>Dikarya</taxon>
        <taxon>Ascomycota</taxon>
        <taxon>Pezizomycotina</taxon>
        <taxon>Lecanoromycetes</taxon>
        <taxon>OSLEUM clade</taxon>
        <taxon>Umbilicariomycetidae</taxon>
        <taxon>Umbilicariales</taxon>
        <taxon>Umbilicariaceae</taxon>
        <taxon>Lasallia</taxon>
    </lineage>
</organism>
<feature type="transmembrane region" description="Helical" evidence="11">
    <location>
        <begin position="124"/>
        <end position="145"/>
    </location>
</feature>
<feature type="transmembrane region" description="Helical" evidence="11">
    <location>
        <begin position="165"/>
        <end position="191"/>
    </location>
</feature>
<keyword evidence="5 11" id="KW-1133">Transmembrane helix</keyword>
<dbReference type="CDD" id="cd14966">
    <property type="entry name" value="7tmD_STE3"/>
    <property type="match status" value="1"/>
</dbReference>
<evidence type="ECO:0000256" key="3">
    <source>
        <dbReference type="ARBA" id="ARBA00022507"/>
    </source>
</evidence>
<feature type="transmembrane region" description="Helical" evidence="11">
    <location>
        <begin position="277"/>
        <end position="293"/>
    </location>
</feature>